<sequence length="29" mass="2997">MGDGFSAGVPNLSTACGKLLQPDREQAPH</sequence>
<dbReference type="AlphaFoldDB" id="A0A9E7BYT1"/>
<keyword evidence="3" id="KW-1185">Reference proteome</keyword>
<accession>A0A9E7BYT1</accession>
<dbReference type="Proteomes" id="UP001162834">
    <property type="component" value="Chromosome"/>
</dbReference>
<evidence type="ECO:0000313" key="3">
    <source>
        <dbReference type="Proteomes" id="UP001162834"/>
    </source>
</evidence>
<dbReference type="EMBL" id="CP087164">
    <property type="protein sequence ID" value="UGS34621.1"/>
    <property type="molecule type" value="Genomic_DNA"/>
</dbReference>
<feature type="region of interest" description="Disordered" evidence="1">
    <location>
        <begin position="1"/>
        <end position="29"/>
    </location>
</feature>
<protein>
    <submittedName>
        <fullName evidence="2">Uncharacterized protein</fullName>
    </submittedName>
</protein>
<proteinExistence type="predicted"/>
<dbReference type="KEGG" id="sbae:DSM104329_01000"/>
<evidence type="ECO:0000313" key="2">
    <source>
        <dbReference type="EMBL" id="UGS34621.1"/>
    </source>
</evidence>
<organism evidence="2 3">
    <name type="scientific">Capillimicrobium parvum</name>
    <dbReference type="NCBI Taxonomy" id="2884022"/>
    <lineage>
        <taxon>Bacteria</taxon>
        <taxon>Bacillati</taxon>
        <taxon>Actinomycetota</taxon>
        <taxon>Thermoleophilia</taxon>
        <taxon>Solirubrobacterales</taxon>
        <taxon>Capillimicrobiaceae</taxon>
        <taxon>Capillimicrobium</taxon>
    </lineage>
</organism>
<reference evidence="2" key="1">
    <citation type="journal article" date="2022" name="Int. J. Syst. Evol. Microbiol.">
        <title>Pseudomonas aegrilactucae sp. nov. and Pseudomonas morbosilactucae sp. nov., pathogens causing bacterial rot of lettuce in Japan.</title>
        <authorList>
            <person name="Sawada H."/>
            <person name="Fujikawa T."/>
            <person name="Satou M."/>
        </authorList>
    </citation>
    <scope>NUCLEOTIDE SEQUENCE</scope>
    <source>
        <strain evidence="2">0166_1</strain>
    </source>
</reference>
<name>A0A9E7BYT1_9ACTN</name>
<evidence type="ECO:0000256" key="1">
    <source>
        <dbReference type="SAM" id="MobiDB-lite"/>
    </source>
</evidence>
<gene>
    <name evidence="2" type="ORF">DSM104329_01000</name>
</gene>